<dbReference type="NCBIfam" id="TIGR02937">
    <property type="entry name" value="sigma70-ECF"/>
    <property type="match status" value="1"/>
</dbReference>
<keyword evidence="3" id="KW-0731">Sigma factor</keyword>
<dbReference type="EMBL" id="JACHKA010000001">
    <property type="protein sequence ID" value="MBB5986922.1"/>
    <property type="molecule type" value="Genomic_DNA"/>
</dbReference>
<comment type="caution">
    <text evidence="7">The sequence shown here is derived from an EMBL/GenBank/DDBJ whole genome shotgun (WGS) entry which is preliminary data.</text>
</comment>
<dbReference type="PANTHER" id="PTHR43133:SF63">
    <property type="entry name" value="RNA POLYMERASE SIGMA FACTOR FECI-RELATED"/>
    <property type="match status" value="1"/>
</dbReference>
<evidence type="ECO:0000259" key="5">
    <source>
        <dbReference type="Pfam" id="PF04542"/>
    </source>
</evidence>
<evidence type="ECO:0000256" key="3">
    <source>
        <dbReference type="ARBA" id="ARBA00023082"/>
    </source>
</evidence>
<dbReference type="SUPFAM" id="SSF88659">
    <property type="entry name" value="Sigma3 and sigma4 domains of RNA polymerase sigma factors"/>
    <property type="match status" value="1"/>
</dbReference>
<evidence type="ECO:0000256" key="2">
    <source>
        <dbReference type="ARBA" id="ARBA00023015"/>
    </source>
</evidence>
<feature type="domain" description="RNA polymerase sigma factor 70 region 4 type 2" evidence="6">
    <location>
        <begin position="101"/>
        <end position="150"/>
    </location>
</feature>
<dbReference type="InterPro" id="IPR014284">
    <property type="entry name" value="RNA_pol_sigma-70_dom"/>
</dbReference>
<name>A0ABR6NI05_9SPHN</name>
<dbReference type="RefSeq" id="WP_184155017.1">
    <property type="nucleotide sequence ID" value="NZ_JACHKA010000001.1"/>
</dbReference>
<dbReference type="InterPro" id="IPR036388">
    <property type="entry name" value="WH-like_DNA-bd_sf"/>
</dbReference>
<proteinExistence type="inferred from homology"/>
<dbReference type="CDD" id="cd06171">
    <property type="entry name" value="Sigma70_r4"/>
    <property type="match status" value="1"/>
</dbReference>
<evidence type="ECO:0000259" key="6">
    <source>
        <dbReference type="Pfam" id="PF08281"/>
    </source>
</evidence>
<accession>A0ABR6NI05</accession>
<dbReference type="InterPro" id="IPR013325">
    <property type="entry name" value="RNA_pol_sigma_r2"/>
</dbReference>
<protein>
    <submittedName>
        <fullName evidence="7">RNA polymerase sigma-70 factor (ECF subfamily)</fullName>
    </submittedName>
</protein>
<dbReference type="Gene3D" id="1.10.10.10">
    <property type="entry name" value="Winged helix-like DNA-binding domain superfamily/Winged helix DNA-binding domain"/>
    <property type="match status" value="1"/>
</dbReference>
<dbReference type="InterPro" id="IPR039425">
    <property type="entry name" value="RNA_pol_sigma-70-like"/>
</dbReference>
<keyword evidence="2" id="KW-0805">Transcription regulation</keyword>
<dbReference type="Pfam" id="PF08281">
    <property type="entry name" value="Sigma70_r4_2"/>
    <property type="match status" value="1"/>
</dbReference>
<organism evidence="7 8">
    <name type="scientific">Sphingobium lignivorans</name>
    <dbReference type="NCBI Taxonomy" id="2735886"/>
    <lineage>
        <taxon>Bacteria</taxon>
        <taxon>Pseudomonadati</taxon>
        <taxon>Pseudomonadota</taxon>
        <taxon>Alphaproteobacteria</taxon>
        <taxon>Sphingomonadales</taxon>
        <taxon>Sphingomonadaceae</taxon>
        <taxon>Sphingobium</taxon>
    </lineage>
</organism>
<dbReference type="InterPro" id="IPR007627">
    <property type="entry name" value="RNA_pol_sigma70_r2"/>
</dbReference>
<gene>
    <name evidence="7" type="ORF">HNP60_002896</name>
</gene>
<dbReference type="SUPFAM" id="SSF88946">
    <property type="entry name" value="Sigma2 domain of RNA polymerase sigma factors"/>
    <property type="match status" value="1"/>
</dbReference>
<keyword evidence="4" id="KW-0804">Transcription</keyword>
<evidence type="ECO:0000256" key="4">
    <source>
        <dbReference type="ARBA" id="ARBA00023163"/>
    </source>
</evidence>
<sequence length="158" mass="17870">MHSALVETHSRALRRYFMKRVPIGEVDDLVQEVLLNLQGRQKDAPIANIQGYMFTVAANVLARRFRRNNATILSGDEAPEPVDPISPERILLGQRDLASALDVIRNLPDRTRQIFILHRFEEMTYARIASRLGISVSAVEKHIMLALRALNARAGDEE</sequence>
<dbReference type="InterPro" id="IPR013324">
    <property type="entry name" value="RNA_pol_sigma_r3/r4-like"/>
</dbReference>
<comment type="similarity">
    <text evidence="1">Belongs to the sigma-70 factor family. ECF subfamily.</text>
</comment>
<reference evidence="7 8" key="1">
    <citation type="submission" date="2020-08" db="EMBL/GenBank/DDBJ databases">
        <title>Exploring microbial biodiversity for novel pathways involved in the catabolism of aromatic compounds derived from lignin.</title>
        <authorList>
            <person name="Elkins J."/>
        </authorList>
    </citation>
    <scope>NUCLEOTIDE SEQUENCE [LARGE SCALE GENOMIC DNA]</scope>
    <source>
        <strain evidence="7 8">B1D3A</strain>
    </source>
</reference>
<feature type="domain" description="RNA polymerase sigma-70 region 2" evidence="5">
    <location>
        <begin position="5"/>
        <end position="69"/>
    </location>
</feature>
<dbReference type="PANTHER" id="PTHR43133">
    <property type="entry name" value="RNA POLYMERASE ECF-TYPE SIGMA FACTO"/>
    <property type="match status" value="1"/>
</dbReference>
<dbReference type="Proteomes" id="UP001138540">
    <property type="component" value="Unassembled WGS sequence"/>
</dbReference>
<keyword evidence="8" id="KW-1185">Reference proteome</keyword>
<dbReference type="Pfam" id="PF04542">
    <property type="entry name" value="Sigma70_r2"/>
    <property type="match status" value="1"/>
</dbReference>
<dbReference type="InterPro" id="IPR013249">
    <property type="entry name" value="RNA_pol_sigma70_r4_t2"/>
</dbReference>
<evidence type="ECO:0000313" key="7">
    <source>
        <dbReference type="EMBL" id="MBB5986922.1"/>
    </source>
</evidence>
<evidence type="ECO:0000313" key="8">
    <source>
        <dbReference type="Proteomes" id="UP001138540"/>
    </source>
</evidence>
<dbReference type="Gene3D" id="1.10.1740.10">
    <property type="match status" value="1"/>
</dbReference>
<evidence type="ECO:0000256" key="1">
    <source>
        <dbReference type="ARBA" id="ARBA00010641"/>
    </source>
</evidence>